<reference evidence="1" key="1">
    <citation type="submission" date="2018-06" db="EMBL/GenBank/DDBJ databases">
        <authorList>
            <person name="Zhirakovskaya E."/>
        </authorList>
    </citation>
    <scope>NUCLEOTIDE SEQUENCE</scope>
</reference>
<evidence type="ECO:0000313" key="1">
    <source>
        <dbReference type="EMBL" id="VAV89030.1"/>
    </source>
</evidence>
<proteinExistence type="predicted"/>
<dbReference type="SUPFAM" id="SSF48264">
    <property type="entry name" value="Cytochrome P450"/>
    <property type="match status" value="1"/>
</dbReference>
<name>A0A3B0R761_9ZZZZ</name>
<dbReference type="AlphaFoldDB" id="A0A3B0R761"/>
<gene>
    <name evidence="1" type="ORF">MNBD_ALPHA04-913</name>
</gene>
<dbReference type="InterPro" id="IPR036396">
    <property type="entry name" value="Cyt_P450_sf"/>
</dbReference>
<dbReference type="EMBL" id="UOEF01000065">
    <property type="protein sequence ID" value="VAV89030.1"/>
    <property type="molecule type" value="Genomic_DNA"/>
</dbReference>
<accession>A0A3B0R761</accession>
<dbReference type="GO" id="GO:0020037">
    <property type="term" value="F:heme binding"/>
    <property type="evidence" value="ECO:0007669"/>
    <property type="project" value="InterPro"/>
</dbReference>
<protein>
    <submittedName>
        <fullName evidence="1">Uncharacterized protein</fullName>
    </submittedName>
</protein>
<organism evidence="1">
    <name type="scientific">hydrothermal vent metagenome</name>
    <dbReference type="NCBI Taxonomy" id="652676"/>
    <lineage>
        <taxon>unclassified sequences</taxon>
        <taxon>metagenomes</taxon>
        <taxon>ecological metagenomes</taxon>
    </lineage>
</organism>
<sequence>MQRRLSQLHRPKLQIAANHDPVVFDEPRKFEASRSPNRHLPFGTGR</sequence>
<dbReference type="GO" id="GO:0004497">
    <property type="term" value="F:monooxygenase activity"/>
    <property type="evidence" value="ECO:0007669"/>
    <property type="project" value="InterPro"/>
</dbReference>
<dbReference type="GO" id="GO:0016705">
    <property type="term" value="F:oxidoreductase activity, acting on paired donors, with incorporation or reduction of molecular oxygen"/>
    <property type="evidence" value="ECO:0007669"/>
    <property type="project" value="InterPro"/>
</dbReference>
<dbReference type="GO" id="GO:0005506">
    <property type="term" value="F:iron ion binding"/>
    <property type="evidence" value="ECO:0007669"/>
    <property type="project" value="InterPro"/>
</dbReference>
<dbReference type="Gene3D" id="1.10.630.10">
    <property type="entry name" value="Cytochrome P450"/>
    <property type="match status" value="1"/>
</dbReference>